<comment type="caution">
    <text evidence="1">The sequence shown here is derived from an EMBL/GenBank/DDBJ whole genome shotgun (WGS) entry which is preliminary data.</text>
</comment>
<keyword evidence="2" id="KW-1185">Reference proteome</keyword>
<reference evidence="1 2" key="1">
    <citation type="submission" date="2023-11" db="EMBL/GenBank/DDBJ databases">
        <title>Draft genome sequence and annotation of the polyextremotolerant black yeast-like fungus Aureobasidium pullulans NRRL 62042.</title>
        <authorList>
            <person name="Dielentheis-Frenken M.R.E."/>
            <person name="Wibberg D."/>
            <person name="Blank L.M."/>
            <person name="Tiso T."/>
        </authorList>
    </citation>
    <scope>NUCLEOTIDE SEQUENCE [LARGE SCALE GENOMIC DNA]</scope>
    <source>
        <strain evidence="1 2">NRRL 62042</strain>
    </source>
</reference>
<evidence type="ECO:0000313" key="1">
    <source>
        <dbReference type="EMBL" id="KAK5999750.1"/>
    </source>
</evidence>
<accession>A0ABR0T6X5</accession>
<gene>
    <name evidence="1" type="ORF">QM012_005156</name>
</gene>
<proteinExistence type="predicted"/>
<sequence>MLLVIDTAHQHSSHQRITCIIFDSTTSIPPLSLDVSDFGDIAAMAEHSSSVYNSRLFTFRASENDAATTVHSGAVAAVSTPLKLLMDEEGPDGIKTSATLRGAREEDLLRFCDFCYTSTYTDPYPVVVKPALPAIETDASNGDGNAEGASTPTALVTTNDTTIEPPAAKRPRIESPAQSLTGFGRPGILGTSPTSEGNGALNLNNKLKLQGVFANTPYTTSASRVFGTGIRTKSNGVSSNENHTNVFVAHAAMHALAINYEIAKLKTLSLQKLCDKLMRFDCKPERVGDVLALVRWVYTTESLINRDMPELKDIVVKYVVSEVSGFGSTQDFGELLKEGGGFVKDFWAMVYSNLL</sequence>
<name>A0ABR0T6X5_AURPU</name>
<dbReference type="EMBL" id="JASGXD010000021">
    <property type="protein sequence ID" value="KAK5999750.1"/>
    <property type="molecule type" value="Genomic_DNA"/>
</dbReference>
<organism evidence="1 2">
    <name type="scientific">Aureobasidium pullulans</name>
    <name type="common">Black yeast</name>
    <name type="synonym">Pullularia pullulans</name>
    <dbReference type="NCBI Taxonomy" id="5580"/>
    <lineage>
        <taxon>Eukaryota</taxon>
        <taxon>Fungi</taxon>
        <taxon>Dikarya</taxon>
        <taxon>Ascomycota</taxon>
        <taxon>Pezizomycotina</taxon>
        <taxon>Dothideomycetes</taxon>
        <taxon>Dothideomycetidae</taxon>
        <taxon>Dothideales</taxon>
        <taxon>Saccotheciaceae</taxon>
        <taxon>Aureobasidium</taxon>
    </lineage>
</organism>
<evidence type="ECO:0000313" key="2">
    <source>
        <dbReference type="Proteomes" id="UP001341245"/>
    </source>
</evidence>
<protein>
    <recommendedName>
        <fullName evidence="3">BTB domain-containing protein</fullName>
    </recommendedName>
</protein>
<evidence type="ECO:0008006" key="3">
    <source>
        <dbReference type="Google" id="ProtNLM"/>
    </source>
</evidence>
<dbReference type="Proteomes" id="UP001341245">
    <property type="component" value="Unassembled WGS sequence"/>
</dbReference>